<gene>
    <name evidence="2" type="ORF">sS8_5084</name>
</gene>
<organism evidence="2 3">
    <name type="scientific">Methylocaldum marinum</name>
    <dbReference type="NCBI Taxonomy" id="1432792"/>
    <lineage>
        <taxon>Bacteria</taxon>
        <taxon>Pseudomonadati</taxon>
        <taxon>Pseudomonadota</taxon>
        <taxon>Gammaproteobacteria</taxon>
        <taxon>Methylococcales</taxon>
        <taxon>Methylococcaceae</taxon>
        <taxon>Methylocaldum</taxon>
    </lineage>
</organism>
<evidence type="ECO:0000313" key="3">
    <source>
        <dbReference type="Proteomes" id="UP000266313"/>
    </source>
</evidence>
<evidence type="ECO:0000256" key="1">
    <source>
        <dbReference type="SAM" id="MobiDB-lite"/>
    </source>
</evidence>
<dbReference type="KEGG" id="mmai:sS8_5084"/>
<dbReference type="EMBL" id="AP017928">
    <property type="protein sequence ID" value="BBA37007.1"/>
    <property type="molecule type" value="Genomic_DNA"/>
</dbReference>
<sequence length="80" mass="8739">MTLDSEDLTPVTKAPGSGCKQRGAVHEFGHMLGIDDEYLKSSPHVGDTQSIMHSCEVVSMRHNEGFVKWLNEQIAGLGLN</sequence>
<accession>A0A250KZG6</accession>
<dbReference type="AlphaFoldDB" id="A0A250KZG6"/>
<dbReference type="Proteomes" id="UP000266313">
    <property type="component" value="Chromosome"/>
</dbReference>
<proteinExistence type="predicted"/>
<dbReference type="SUPFAM" id="SSF55486">
    <property type="entry name" value="Metalloproteases ('zincins'), catalytic domain"/>
    <property type="match status" value="1"/>
</dbReference>
<keyword evidence="3" id="KW-1185">Reference proteome</keyword>
<protein>
    <recommendedName>
        <fullName evidence="4">Peptidase M10 metallopeptidase domain-containing protein</fullName>
    </recommendedName>
</protein>
<feature type="region of interest" description="Disordered" evidence="1">
    <location>
        <begin position="1"/>
        <end position="22"/>
    </location>
</feature>
<name>A0A250KZG6_9GAMM</name>
<reference evidence="2 3" key="1">
    <citation type="submission" date="2016-12" db="EMBL/GenBank/DDBJ databases">
        <title>Genome sequencing of Methylocaldum marinum.</title>
        <authorList>
            <person name="Takeuchi M."/>
            <person name="Kamagata Y."/>
            <person name="Hiraoka S."/>
            <person name="Oshima K."/>
            <person name="Hattori M."/>
            <person name="Iwasaki W."/>
        </authorList>
    </citation>
    <scope>NUCLEOTIDE SEQUENCE [LARGE SCALE GENOMIC DNA]</scope>
    <source>
        <strain evidence="2 3">S8</strain>
    </source>
</reference>
<evidence type="ECO:0000313" key="2">
    <source>
        <dbReference type="EMBL" id="BBA37007.1"/>
    </source>
</evidence>
<evidence type="ECO:0008006" key="4">
    <source>
        <dbReference type="Google" id="ProtNLM"/>
    </source>
</evidence>